<dbReference type="Pfam" id="PF06779">
    <property type="entry name" value="MFS_4"/>
    <property type="match status" value="1"/>
</dbReference>
<dbReference type="InterPro" id="IPR010645">
    <property type="entry name" value="MFS_4"/>
</dbReference>
<evidence type="ECO:0000256" key="3">
    <source>
        <dbReference type="ARBA" id="ARBA00023136"/>
    </source>
</evidence>
<evidence type="ECO:0000256" key="2">
    <source>
        <dbReference type="ARBA" id="ARBA00022989"/>
    </source>
</evidence>
<dbReference type="PANTHER" id="PTHR23537:SF1">
    <property type="entry name" value="SUGAR TRANSPORTER"/>
    <property type="match status" value="1"/>
</dbReference>
<dbReference type="AlphaFoldDB" id="A0A7W9DZJ6"/>
<evidence type="ECO:0000259" key="5">
    <source>
        <dbReference type="PROSITE" id="PS50850"/>
    </source>
</evidence>
<dbReference type="EMBL" id="JACHCE010000004">
    <property type="protein sequence ID" value="MBB5637056.1"/>
    <property type="molecule type" value="Genomic_DNA"/>
</dbReference>
<sequence>MDEKLKRPNSLAYAFTGLVTLLVGIGIGRFGYPPLIPAIVNQKWFTVEQADYLGAANLTGYIIGSVIATLLNKYVKSVTLIRMMLILTALTFLGCAFNLSFPLYFTLRVLAGITGGVLMVLTAPTLFKYTSKEKKGLIGGFIFSGVGIGIALSGTIIPLLVNKGLSLTWFAYAVTAIVLILVAWNGWPKGSNERHNITPITQGSGVRFWNKTVVLLVVSYASNAIGFVPHTVFWVDFVSRGLNLGIGTGTQLWVLLGLSAAIGPLLTGFIADKIGFAKSIRISLLIKAIGVVLPLISTSIWSLAISSIFVGSLALGISSLAAGRTAELVSPNLQKKVWGYMTVTYSIAHAFTAYILTYLFSVYGSYYMLFTIGAISLIIGSLTDYLSSKSVEI</sequence>
<feature type="domain" description="Major facilitator superfamily (MFS) profile" evidence="5">
    <location>
        <begin position="12"/>
        <end position="392"/>
    </location>
</feature>
<evidence type="ECO:0000313" key="7">
    <source>
        <dbReference type="Proteomes" id="UP000537204"/>
    </source>
</evidence>
<dbReference type="RefSeq" id="WP_183882945.1">
    <property type="nucleotide sequence ID" value="NZ_JACHCE010000004.1"/>
</dbReference>
<feature type="transmembrane region" description="Helical" evidence="4">
    <location>
        <begin position="252"/>
        <end position="272"/>
    </location>
</feature>
<accession>A0A7W9DZJ6</accession>
<dbReference type="PROSITE" id="PS50850">
    <property type="entry name" value="MFS"/>
    <property type="match status" value="1"/>
</dbReference>
<name>A0A7W9DZJ6_9SPHI</name>
<dbReference type="GO" id="GO:0005886">
    <property type="term" value="C:plasma membrane"/>
    <property type="evidence" value="ECO:0007669"/>
    <property type="project" value="TreeGrafter"/>
</dbReference>
<feature type="transmembrane region" description="Helical" evidence="4">
    <location>
        <begin position="208"/>
        <end position="232"/>
    </location>
</feature>
<dbReference type="Gene3D" id="1.20.1250.20">
    <property type="entry name" value="MFS general substrate transporter like domains"/>
    <property type="match status" value="2"/>
</dbReference>
<evidence type="ECO:0000313" key="6">
    <source>
        <dbReference type="EMBL" id="MBB5637056.1"/>
    </source>
</evidence>
<dbReference type="PANTHER" id="PTHR23537">
    <property type="match status" value="1"/>
</dbReference>
<feature type="transmembrane region" description="Helical" evidence="4">
    <location>
        <begin position="284"/>
        <end position="302"/>
    </location>
</feature>
<evidence type="ECO:0000256" key="4">
    <source>
        <dbReference type="SAM" id="Phobius"/>
    </source>
</evidence>
<dbReference type="SUPFAM" id="SSF103473">
    <property type="entry name" value="MFS general substrate transporter"/>
    <property type="match status" value="1"/>
</dbReference>
<proteinExistence type="predicted"/>
<dbReference type="InterPro" id="IPR036259">
    <property type="entry name" value="MFS_trans_sf"/>
</dbReference>
<dbReference type="Proteomes" id="UP000537204">
    <property type="component" value="Unassembled WGS sequence"/>
</dbReference>
<keyword evidence="2 4" id="KW-1133">Transmembrane helix</keyword>
<dbReference type="InterPro" id="IPR020846">
    <property type="entry name" value="MFS_dom"/>
</dbReference>
<reference evidence="6 7" key="1">
    <citation type="submission" date="2020-08" db="EMBL/GenBank/DDBJ databases">
        <title>Genomic Encyclopedia of Type Strains, Phase IV (KMG-V): Genome sequencing to study the core and pangenomes of soil and plant-associated prokaryotes.</title>
        <authorList>
            <person name="Whitman W."/>
        </authorList>
    </citation>
    <scope>NUCLEOTIDE SEQUENCE [LARGE SCALE GENOMIC DNA]</scope>
    <source>
        <strain evidence="6 7">S3M1</strain>
    </source>
</reference>
<keyword evidence="3 4" id="KW-0472">Membrane</keyword>
<feature type="transmembrane region" description="Helical" evidence="4">
    <location>
        <begin position="366"/>
        <end position="386"/>
    </location>
</feature>
<feature type="transmembrane region" description="Helical" evidence="4">
    <location>
        <begin position="338"/>
        <end position="360"/>
    </location>
</feature>
<feature type="transmembrane region" description="Helical" evidence="4">
    <location>
        <begin position="12"/>
        <end position="32"/>
    </location>
</feature>
<keyword evidence="1 4" id="KW-0812">Transmembrane</keyword>
<organism evidence="6 7">
    <name type="scientific">Pedobacter cryoconitis</name>
    <dbReference type="NCBI Taxonomy" id="188932"/>
    <lineage>
        <taxon>Bacteria</taxon>
        <taxon>Pseudomonadati</taxon>
        <taxon>Bacteroidota</taxon>
        <taxon>Sphingobacteriia</taxon>
        <taxon>Sphingobacteriales</taxon>
        <taxon>Sphingobacteriaceae</taxon>
        <taxon>Pedobacter</taxon>
    </lineage>
</organism>
<dbReference type="GO" id="GO:0022857">
    <property type="term" value="F:transmembrane transporter activity"/>
    <property type="evidence" value="ECO:0007669"/>
    <property type="project" value="InterPro"/>
</dbReference>
<feature type="transmembrane region" description="Helical" evidence="4">
    <location>
        <begin position="107"/>
        <end position="127"/>
    </location>
</feature>
<feature type="transmembrane region" description="Helical" evidence="4">
    <location>
        <begin position="167"/>
        <end position="187"/>
    </location>
</feature>
<evidence type="ECO:0000256" key="1">
    <source>
        <dbReference type="ARBA" id="ARBA00022692"/>
    </source>
</evidence>
<comment type="caution">
    <text evidence="6">The sequence shown here is derived from an EMBL/GenBank/DDBJ whole genome shotgun (WGS) entry which is preliminary data.</text>
</comment>
<gene>
    <name evidence="6" type="ORF">HDE68_002969</name>
</gene>
<feature type="transmembrane region" description="Helical" evidence="4">
    <location>
        <begin position="139"/>
        <end position="161"/>
    </location>
</feature>
<protein>
    <submittedName>
        <fullName evidence="6">Putative MFS family arabinose efflux permease</fullName>
    </submittedName>
</protein>
<feature type="transmembrane region" description="Helical" evidence="4">
    <location>
        <begin position="83"/>
        <end position="101"/>
    </location>
</feature>
<feature type="transmembrane region" description="Helical" evidence="4">
    <location>
        <begin position="52"/>
        <end position="71"/>
    </location>
</feature>